<dbReference type="PANTHER" id="PTHR21666">
    <property type="entry name" value="PEPTIDASE-RELATED"/>
    <property type="match status" value="1"/>
</dbReference>
<evidence type="ECO:0000256" key="1">
    <source>
        <dbReference type="ARBA" id="ARBA00022729"/>
    </source>
</evidence>
<dbReference type="InterPro" id="IPR011055">
    <property type="entry name" value="Dup_hybrid_motif"/>
</dbReference>
<dbReference type="PANTHER" id="PTHR21666:SF289">
    <property type="entry name" value="L-ALA--D-GLU ENDOPEPTIDASE"/>
    <property type="match status" value="1"/>
</dbReference>
<feature type="domain" description="M23ase beta-sheet core" evidence="4">
    <location>
        <begin position="309"/>
        <end position="405"/>
    </location>
</feature>
<evidence type="ECO:0000259" key="5">
    <source>
        <dbReference type="Pfam" id="PF24568"/>
    </source>
</evidence>
<keyword evidence="2" id="KW-0175">Coiled coil</keyword>
<dbReference type="Pfam" id="PF01551">
    <property type="entry name" value="Peptidase_M23"/>
    <property type="match status" value="1"/>
</dbReference>
<dbReference type="Gene3D" id="6.10.250.3150">
    <property type="match status" value="1"/>
</dbReference>
<sequence length="410" mass="45250">MYMRKAGAWLLVAALLTVFLIQPSGSGGQVQAASLSQIERDIAAANKQIKEAERTAANAAKDAKSAESQKQNLTVKKADLQNEILSLMKEIDRVAVEKQKTQEQVDAKEAELLQAGAALDAVQERIVKREALLESRMRVMYTDGFVSYMDVLFSSNSFGDFLDRFDAIQTILDSDRETLAAHKKDKQTAEQQKALIEQQYADIQALFQELELQQVELVKKESEKEVLIASYNANLQQLDETLHQLEEISEEQEKLLMALAAKRSKLVAEKNRIQNPYSGGKLGMPIKQGYRVTSNFGTRVHPISGKKHTHTGIDFGAPSGTPIYAAEGGRVIISQVWSTYGNCIVIDHGNGLWTLYAHIRNGGLLVDEGDTVKKGDKIAEVGSTGNSTGPHLHFEVRKNEVPVNPGGYLK</sequence>
<evidence type="ECO:0000256" key="3">
    <source>
        <dbReference type="SAM" id="SignalP"/>
    </source>
</evidence>
<feature type="signal peptide" evidence="3">
    <location>
        <begin position="1"/>
        <end position="26"/>
    </location>
</feature>
<evidence type="ECO:0000256" key="2">
    <source>
        <dbReference type="SAM" id="Coils"/>
    </source>
</evidence>
<keyword evidence="7" id="KW-1185">Reference proteome</keyword>
<evidence type="ECO:0000259" key="4">
    <source>
        <dbReference type="Pfam" id="PF01551"/>
    </source>
</evidence>
<dbReference type="InterPro" id="IPR016047">
    <property type="entry name" value="M23ase_b-sheet_dom"/>
</dbReference>
<evidence type="ECO:0000313" key="6">
    <source>
        <dbReference type="EMBL" id="GBG09217.1"/>
    </source>
</evidence>
<dbReference type="Gene3D" id="2.70.70.10">
    <property type="entry name" value="Glucose Permease (Domain IIA)"/>
    <property type="match status" value="1"/>
</dbReference>
<proteinExistence type="predicted"/>
<feature type="domain" description="Peptidoglycan hydrolase PcsB coiled-coil" evidence="5">
    <location>
        <begin position="121"/>
        <end position="191"/>
    </location>
</feature>
<keyword evidence="1 3" id="KW-0732">Signal</keyword>
<feature type="coiled-coil region" evidence="2">
    <location>
        <begin position="35"/>
        <end position="125"/>
    </location>
</feature>
<dbReference type="GO" id="GO:0004222">
    <property type="term" value="F:metalloendopeptidase activity"/>
    <property type="evidence" value="ECO:0007669"/>
    <property type="project" value="TreeGrafter"/>
</dbReference>
<accession>A0A2R5ERM4</accession>
<dbReference type="FunFam" id="2.70.70.10:FF:000006">
    <property type="entry name" value="M23 family peptidase"/>
    <property type="match status" value="1"/>
</dbReference>
<dbReference type="SUPFAM" id="SSF51261">
    <property type="entry name" value="Duplicated hybrid motif"/>
    <property type="match status" value="1"/>
</dbReference>
<dbReference type="CDD" id="cd12797">
    <property type="entry name" value="M23_peptidase"/>
    <property type="match status" value="1"/>
</dbReference>
<gene>
    <name evidence="6" type="ORF">PAT3040_03858</name>
</gene>
<name>A0A2R5ERM4_9BACL</name>
<organism evidence="6 7">
    <name type="scientific">Paenibacillus agaridevorans</name>
    <dbReference type="NCBI Taxonomy" id="171404"/>
    <lineage>
        <taxon>Bacteria</taxon>
        <taxon>Bacillati</taxon>
        <taxon>Bacillota</taxon>
        <taxon>Bacilli</taxon>
        <taxon>Bacillales</taxon>
        <taxon>Paenibacillaceae</taxon>
        <taxon>Paenibacillus</taxon>
    </lineage>
</organism>
<dbReference type="InterPro" id="IPR050570">
    <property type="entry name" value="Cell_wall_metabolism_enzyme"/>
</dbReference>
<protein>
    <submittedName>
        <fullName evidence="6">Membrane protein</fullName>
    </submittedName>
</protein>
<reference evidence="6 7" key="1">
    <citation type="submission" date="2017-08" db="EMBL/GenBank/DDBJ databases">
        <title>Substantial Increase in Enzyme Production by Combined Drug-Resistance Mutations in Paenibacillus agaridevorans.</title>
        <authorList>
            <person name="Tanaka Y."/>
            <person name="Funane K."/>
            <person name="Hosaka T."/>
            <person name="Shiwa Y."/>
            <person name="Fujita N."/>
            <person name="Miyazaki T."/>
            <person name="Yoshikawa H."/>
            <person name="Murakami K."/>
            <person name="Kasahara K."/>
            <person name="Inaoka T."/>
            <person name="Hiraga Y."/>
            <person name="Ochi K."/>
        </authorList>
    </citation>
    <scope>NUCLEOTIDE SEQUENCE [LARGE SCALE GENOMIC DNA]</scope>
    <source>
        <strain evidence="6 7">T-3040</strain>
    </source>
</reference>
<dbReference type="EMBL" id="BDQX01000202">
    <property type="protein sequence ID" value="GBG09217.1"/>
    <property type="molecule type" value="Genomic_DNA"/>
</dbReference>
<feature type="chain" id="PRO_5039487235" evidence="3">
    <location>
        <begin position="27"/>
        <end position="410"/>
    </location>
</feature>
<dbReference type="Proteomes" id="UP000245202">
    <property type="component" value="Unassembled WGS sequence"/>
</dbReference>
<dbReference type="Pfam" id="PF24568">
    <property type="entry name" value="CC_PcsB"/>
    <property type="match status" value="1"/>
</dbReference>
<comment type="caution">
    <text evidence="6">The sequence shown here is derived from an EMBL/GenBank/DDBJ whole genome shotgun (WGS) entry which is preliminary data.</text>
</comment>
<feature type="coiled-coil region" evidence="2">
    <location>
        <begin position="172"/>
        <end position="262"/>
    </location>
</feature>
<dbReference type="AlphaFoldDB" id="A0A2R5ERM4"/>
<evidence type="ECO:0000313" key="7">
    <source>
        <dbReference type="Proteomes" id="UP000245202"/>
    </source>
</evidence>
<dbReference type="InterPro" id="IPR057309">
    <property type="entry name" value="PcsB_CC"/>
</dbReference>